<gene>
    <name evidence="10" type="ORF">ENG63_03120</name>
</gene>
<protein>
    <submittedName>
        <fullName evidence="10">Signal peptidase II</fullName>
    </submittedName>
</protein>
<dbReference type="GO" id="GO:0006508">
    <property type="term" value="P:proteolysis"/>
    <property type="evidence" value="ECO:0007669"/>
    <property type="project" value="UniProtKB-KW"/>
</dbReference>
<evidence type="ECO:0000256" key="1">
    <source>
        <dbReference type="ARBA" id="ARBA00006139"/>
    </source>
</evidence>
<comment type="caution">
    <text evidence="10">The sequence shown here is derived from an EMBL/GenBank/DDBJ whole genome shotgun (WGS) entry which is preliminary data.</text>
</comment>
<comment type="similarity">
    <text evidence="1">Belongs to the peptidase A8 family.</text>
</comment>
<accession>A0A7C0Y3Y6</accession>
<feature type="non-terminal residue" evidence="10">
    <location>
        <position position="1"/>
    </location>
</feature>
<keyword evidence="6" id="KW-0378">Hydrolase</keyword>
<keyword evidence="3" id="KW-0645">Protease</keyword>
<keyword evidence="5" id="KW-0064">Aspartyl protease</keyword>
<dbReference type="PANTHER" id="PTHR33695">
    <property type="entry name" value="LIPOPROTEIN SIGNAL PEPTIDASE"/>
    <property type="match status" value="1"/>
</dbReference>
<dbReference type="Proteomes" id="UP000886289">
    <property type="component" value="Unassembled WGS sequence"/>
</dbReference>
<feature type="transmembrane region" description="Helical" evidence="9">
    <location>
        <begin position="29"/>
        <end position="49"/>
    </location>
</feature>
<evidence type="ECO:0000256" key="9">
    <source>
        <dbReference type="SAM" id="Phobius"/>
    </source>
</evidence>
<organism evidence="10">
    <name type="scientific">Desulfofervidus auxilii</name>
    <dbReference type="NCBI Taxonomy" id="1621989"/>
    <lineage>
        <taxon>Bacteria</taxon>
        <taxon>Pseudomonadati</taxon>
        <taxon>Thermodesulfobacteriota</taxon>
        <taxon>Candidatus Desulfofervidia</taxon>
        <taxon>Candidatus Desulfofervidales</taxon>
        <taxon>Candidatus Desulfofervidaceae</taxon>
        <taxon>Candidatus Desulfofervidus</taxon>
    </lineage>
</organism>
<sequence>ALGNLIDRLFYGNVIDFIDFHIGKYHWPAFNIADSVISIGVFLLFLCFYRERD</sequence>
<evidence type="ECO:0000256" key="3">
    <source>
        <dbReference type="ARBA" id="ARBA00022670"/>
    </source>
</evidence>
<reference evidence="10" key="1">
    <citation type="journal article" date="2020" name="mSystems">
        <title>Genome- and Community-Level Interaction Insights into Carbon Utilization and Element Cycling Functions of Hydrothermarchaeota in Hydrothermal Sediment.</title>
        <authorList>
            <person name="Zhou Z."/>
            <person name="Liu Y."/>
            <person name="Xu W."/>
            <person name="Pan J."/>
            <person name="Luo Z.H."/>
            <person name="Li M."/>
        </authorList>
    </citation>
    <scope>NUCLEOTIDE SEQUENCE [LARGE SCALE GENOMIC DNA]</scope>
    <source>
        <strain evidence="10">HyVt-233</strain>
    </source>
</reference>
<dbReference type="GO" id="GO:0016020">
    <property type="term" value="C:membrane"/>
    <property type="evidence" value="ECO:0007669"/>
    <property type="project" value="InterPro"/>
</dbReference>
<dbReference type="Pfam" id="PF01252">
    <property type="entry name" value="Peptidase_A8"/>
    <property type="match status" value="1"/>
</dbReference>
<evidence type="ECO:0000256" key="4">
    <source>
        <dbReference type="ARBA" id="ARBA00022692"/>
    </source>
</evidence>
<evidence type="ECO:0000256" key="7">
    <source>
        <dbReference type="ARBA" id="ARBA00022989"/>
    </source>
</evidence>
<name>A0A7C0Y3Y6_DESA2</name>
<evidence type="ECO:0000256" key="2">
    <source>
        <dbReference type="ARBA" id="ARBA00022475"/>
    </source>
</evidence>
<dbReference type="PANTHER" id="PTHR33695:SF1">
    <property type="entry name" value="LIPOPROTEIN SIGNAL PEPTIDASE"/>
    <property type="match status" value="1"/>
</dbReference>
<keyword evidence="7 9" id="KW-1133">Transmembrane helix</keyword>
<dbReference type="GO" id="GO:0004190">
    <property type="term" value="F:aspartic-type endopeptidase activity"/>
    <property type="evidence" value="ECO:0007669"/>
    <property type="project" value="UniProtKB-KW"/>
</dbReference>
<proteinExistence type="inferred from homology"/>
<keyword evidence="2" id="KW-1003">Cell membrane</keyword>
<evidence type="ECO:0000256" key="8">
    <source>
        <dbReference type="ARBA" id="ARBA00023136"/>
    </source>
</evidence>
<dbReference type="AlphaFoldDB" id="A0A7C0Y3Y6"/>
<evidence type="ECO:0000313" key="10">
    <source>
        <dbReference type="EMBL" id="HDD43838.1"/>
    </source>
</evidence>
<evidence type="ECO:0000256" key="5">
    <source>
        <dbReference type="ARBA" id="ARBA00022750"/>
    </source>
</evidence>
<evidence type="ECO:0000256" key="6">
    <source>
        <dbReference type="ARBA" id="ARBA00022801"/>
    </source>
</evidence>
<dbReference type="InterPro" id="IPR001872">
    <property type="entry name" value="Peptidase_A8"/>
</dbReference>
<keyword evidence="8 9" id="KW-0472">Membrane</keyword>
<keyword evidence="4 9" id="KW-0812">Transmembrane</keyword>
<dbReference type="EMBL" id="DRBS01000121">
    <property type="protein sequence ID" value="HDD43838.1"/>
    <property type="molecule type" value="Genomic_DNA"/>
</dbReference>